<organism evidence="2 3">
    <name type="scientific">Striga asiatica</name>
    <name type="common">Asiatic witchweed</name>
    <name type="synonym">Buchnera asiatica</name>
    <dbReference type="NCBI Taxonomy" id="4170"/>
    <lineage>
        <taxon>Eukaryota</taxon>
        <taxon>Viridiplantae</taxon>
        <taxon>Streptophyta</taxon>
        <taxon>Embryophyta</taxon>
        <taxon>Tracheophyta</taxon>
        <taxon>Spermatophyta</taxon>
        <taxon>Magnoliopsida</taxon>
        <taxon>eudicotyledons</taxon>
        <taxon>Gunneridae</taxon>
        <taxon>Pentapetalae</taxon>
        <taxon>asterids</taxon>
        <taxon>lamiids</taxon>
        <taxon>Lamiales</taxon>
        <taxon>Orobanchaceae</taxon>
        <taxon>Buchnereae</taxon>
        <taxon>Striga</taxon>
    </lineage>
</organism>
<proteinExistence type="predicted"/>
<dbReference type="AlphaFoldDB" id="A0A5A7RE89"/>
<sequence>SWWVESRRLPGGIAIGVRCFLERGLCPRQPCVVVGTKFEESVGGFGAWAVYPHRRHAGIRVVQQTAQKQNNLVPPPLEAGLNHARECKSEQRAPPPENRPATAASPPRLYSRLGEEQIHEKPDIHVDRVNNRSQSNPINPQIHVVDEKIRDRKMQRGNAGGNNGVGLVESLGSEESS</sequence>
<name>A0A5A7RE89_STRAF</name>
<keyword evidence="3" id="KW-1185">Reference proteome</keyword>
<feature type="compositionally biased region" description="Low complexity" evidence="1">
    <location>
        <begin position="165"/>
        <end position="177"/>
    </location>
</feature>
<gene>
    <name evidence="2" type="ORF">STAS_33416</name>
</gene>
<reference evidence="3" key="1">
    <citation type="journal article" date="2019" name="Curr. Biol.">
        <title>Genome Sequence of Striga asiatica Provides Insight into the Evolution of Plant Parasitism.</title>
        <authorList>
            <person name="Yoshida S."/>
            <person name="Kim S."/>
            <person name="Wafula E.K."/>
            <person name="Tanskanen J."/>
            <person name="Kim Y.M."/>
            <person name="Honaas L."/>
            <person name="Yang Z."/>
            <person name="Spallek T."/>
            <person name="Conn C.E."/>
            <person name="Ichihashi Y."/>
            <person name="Cheong K."/>
            <person name="Cui S."/>
            <person name="Der J.P."/>
            <person name="Gundlach H."/>
            <person name="Jiao Y."/>
            <person name="Hori C."/>
            <person name="Ishida J.K."/>
            <person name="Kasahara H."/>
            <person name="Kiba T."/>
            <person name="Kim M.S."/>
            <person name="Koo N."/>
            <person name="Laohavisit A."/>
            <person name="Lee Y.H."/>
            <person name="Lumba S."/>
            <person name="McCourt P."/>
            <person name="Mortimer J.C."/>
            <person name="Mutuku J.M."/>
            <person name="Nomura T."/>
            <person name="Sasaki-Sekimoto Y."/>
            <person name="Seto Y."/>
            <person name="Wang Y."/>
            <person name="Wakatake T."/>
            <person name="Sakakibara H."/>
            <person name="Demura T."/>
            <person name="Yamaguchi S."/>
            <person name="Yoneyama K."/>
            <person name="Manabe R.I."/>
            <person name="Nelson D.C."/>
            <person name="Schulman A.H."/>
            <person name="Timko M.P."/>
            <person name="dePamphilis C.W."/>
            <person name="Choi D."/>
            <person name="Shirasu K."/>
        </authorList>
    </citation>
    <scope>NUCLEOTIDE SEQUENCE [LARGE SCALE GENOMIC DNA]</scope>
    <source>
        <strain evidence="3">cv. UVA1</strain>
    </source>
</reference>
<feature type="region of interest" description="Disordered" evidence="1">
    <location>
        <begin position="68"/>
        <end position="177"/>
    </location>
</feature>
<protein>
    <submittedName>
        <fullName evidence="2">Pleckstrin homology (PH) domain-containing protein</fullName>
    </submittedName>
</protein>
<comment type="caution">
    <text evidence="2">The sequence shown here is derived from an EMBL/GenBank/DDBJ whole genome shotgun (WGS) entry which is preliminary data.</text>
</comment>
<dbReference type="Proteomes" id="UP000325081">
    <property type="component" value="Unassembled WGS sequence"/>
</dbReference>
<evidence type="ECO:0000313" key="2">
    <source>
        <dbReference type="EMBL" id="GER55726.1"/>
    </source>
</evidence>
<feature type="compositionally biased region" description="Basic and acidic residues" evidence="1">
    <location>
        <begin position="113"/>
        <end position="130"/>
    </location>
</feature>
<evidence type="ECO:0000313" key="3">
    <source>
        <dbReference type="Proteomes" id="UP000325081"/>
    </source>
</evidence>
<feature type="non-terminal residue" evidence="2">
    <location>
        <position position="1"/>
    </location>
</feature>
<feature type="compositionally biased region" description="Basic and acidic residues" evidence="1">
    <location>
        <begin position="144"/>
        <end position="154"/>
    </location>
</feature>
<dbReference type="EMBL" id="BKCP01012181">
    <property type="protein sequence ID" value="GER55726.1"/>
    <property type="molecule type" value="Genomic_DNA"/>
</dbReference>
<evidence type="ECO:0000256" key="1">
    <source>
        <dbReference type="SAM" id="MobiDB-lite"/>
    </source>
</evidence>
<accession>A0A5A7RE89</accession>